<accession>A0A2T7U9X0</accession>
<gene>
    <name evidence="1" type="ORF">H663_017015</name>
</gene>
<dbReference type="EMBL" id="LFYT02000029">
    <property type="protein sequence ID" value="PVE41485.1"/>
    <property type="molecule type" value="Genomic_DNA"/>
</dbReference>
<proteinExistence type="predicted"/>
<sequence>MAEVRDYEKDVALFKLSRSKKPMRYDGKIFVRKLANTDPTPISPGDEFAFFDEFCEQSTRYAYHTQ</sequence>
<reference evidence="1" key="1">
    <citation type="submission" date="2017-04" db="EMBL/GenBank/DDBJ databases">
        <title>Unexpected and diverse lifestyles within the genus Limnohabitans.</title>
        <authorList>
            <person name="Kasalicky V."/>
            <person name="Mehrshad M."/>
            <person name="Andrei S.-A."/>
            <person name="Salcher M."/>
            <person name="Kratochvilova H."/>
            <person name="Simek K."/>
            <person name="Ghai R."/>
        </authorList>
    </citation>
    <scope>NUCLEOTIDE SEQUENCE [LARGE SCALE GENOMIC DNA]</scope>
    <source>
        <strain evidence="1">II-D5</strain>
    </source>
</reference>
<dbReference type="Proteomes" id="UP000037507">
    <property type="component" value="Unassembled WGS sequence"/>
</dbReference>
<dbReference type="STRING" id="1293045.H663_01655"/>
<evidence type="ECO:0000313" key="1">
    <source>
        <dbReference type="EMBL" id="PVE41485.1"/>
    </source>
</evidence>
<protein>
    <submittedName>
        <fullName evidence="1">Uncharacterized protein</fullName>
    </submittedName>
</protein>
<evidence type="ECO:0000313" key="2">
    <source>
        <dbReference type="Proteomes" id="UP000037507"/>
    </source>
</evidence>
<keyword evidence="2" id="KW-1185">Reference proteome</keyword>
<dbReference type="AlphaFoldDB" id="A0A2T7U9X0"/>
<organism evidence="1 2">
    <name type="scientific">Limnohabitans planktonicus II-D5</name>
    <dbReference type="NCBI Taxonomy" id="1293045"/>
    <lineage>
        <taxon>Bacteria</taxon>
        <taxon>Pseudomonadati</taxon>
        <taxon>Pseudomonadota</taxon>
        <taxon>Betaproteobacteria</taxon>
        <taxon>Burkholderiales</taxon>
        <taxon>Comamonadaceae</taxon>
        <taxon>Limnohabitans</taxon>
    </lineage>
</organism>
<name>A0A2T7U9X0_9BURK</name>
<comment type="caution">
    <text evidence="1">The sequence shown here is derived from an EMBL/GenBank/DDBJ whole genome shotgun (WGS) entry which is preliminary data.</text>
</comment>